<dbReference type="CDD" id="cd00121">
    <property type="entry name" value="MATH"/>
    <property type="match status" value="1"/>
</dbReference>
<gene>
    <name evidence="2" type="ORF">L9F63_017907</name>
</gene>
<dbReference type="SUPFAM" id="SSF49599">
    <property type="entry name" value="TRAF domain-like"/>
    <property type="match status" value="1"/>
</dbReference>
<feature type="region of interest" description="Disordered" evidence="1">
    <location>
        <begin position="159"/>
        <end position="187"/>
    </location>
</feature>
<protein>
    <recommendedName>
        <fullName evidence="4">MATH domain-containing protein</fullName>
    </recommendedName>
</protein>
<proteinExistence type="predicted"/>
<evidence type="ECO:0000313" key="3">
    <source>
        <dbReference type="Proteomes" id="UP001233999"/>
    </source>
</evidence>
<dbReference type="Proteomes" id="UP001233999">
    <property type="component" value="Unassembled WGS sequence"/>
</dbReference>
<organism evidence="2 3">
    <name type="scientific">Diploptera punctata</name>
    <name type="common">Pacific beetle cockroach</name>
    <dbReference type="NCBI Taxonomy" id="6984"/>
    <lineage>
        <taxon>Eukaryota</taxon>
        <taxon>Metazoa</taxon>
        <taxon>Ecdysozoa</taxon>
        <taxon>Arthropoda</taxon>
        <taxon>Hexapoda</taxon>
        <taxon>Insecta</taxon>
        <taxon>Pterygota</taxon>
        <taxon>Neoptera</taxon>
        <taxon>Polyneoptera</taxon>
        <taxon>Dictyoptera</taxon>
        <taxon>Blattodea</taxon>
        <taxon>Blaberoidea</taxon>
        <taxon>Blaberidae</taxon>
        <taxon>Diplopterinae</taxon>
        <taxon>Diploptera</taxon>
    </lineage>
</organism>
<dbReference type="InterPro" id="IPR002083">
    <property type="entry name" value="MATH/TRAF_dom"/>
</dbReference>
<feature type="non-terminal residue" evidence="2">
    <location>
        <position position="423"/>
    </location>
</feature>
<dbReference type="AlphaFoldDB" id="A0AAD7ZYK5"/>
<sequence>MSLLYRFAKLQDRANTHVFTFVVTKSVTRDLERDVTSKEFACGYQKWAITFSRTDKVLGVYLVWRNPSEGMRVYVDFTFTLLNREHFSVNEAFSGKQVKFTYDSPAQGNRNYIPVSDLYARNFTDTNGEFQLELTMGNVRTIYDTEFKVPQSIFGSFHHHHHRHHHGSGHHGNHHAQSSGTSSGGKSGAQKFESTYFAFGGFDWNLALYPHGTKDIGLCKLAFQKLQRTIFKNIDARIFLFPSAFSILSKIVFDLVVCYGLNPTFEGSAQRSLAWWLISSNVRTVWGWFAGSGDGRVSVYLNRLTGFDHQCRVRYNIVLGDGERRLDSGIVDDVSDSDGKGYGWHPRTRFNDLVYKGIVRVHVEMMVANTLSEVSVTSSSPMAQCYDRDKQAWTIKSDCHSETVRLHMVYKDIHNVPRNHLRD</sequence>
<dbReference type="InterPro" id="IPR008974">
    <property type="entry name" value="TRAF-like"/>
</dbReference>
<feature type="compositionally biased region" description="Basic residues" evidence="1">
    <location>
        <begin position="159"/>
        <end position="174"/>
    </location>
</feature>
<name>A0AAD7ZYK5_DIPPU</name>
<comment type="caution">
    <text evidence="2">The sequence shown here is derived from an EMBL/GenBank/DDBJ whole genome shotgun (WGS) entry which is preliminary data.</text>
</comment>
<dbReference type="Gene3D" id="2.60.210.10">
    <property type="entry name" value="Apoptosis, Tumor Necrosis Factor Receptor Associated Protein 2, Chain A"/>
    <property type="match status" value="1"/>
</dbReference>
<evidence type="ECO:0000313" key="2">
    <source>
        <dbReference type="EMBL" id="KAJ9588796.1"/>
    </source>
</evidence>
<accession>A0AAD7ZYK5</accession>
<dbReference type="EMBL" id="JASPKZ010005303">
    <property type="protein sequence ID" value="KAJ9588796.1"/>
    <property type="molecule type" value="Genomic_DNA"/>
</dbReference>
<reference evidence="2" key="1">
    <citation type="journal article" date="2023" name="IScience">
        <title>Live-bearing cockroach genome reveals convergent evolutionary mechanisms linked to viviparity in insects and beyond.</title>
        <authorList>
            <person name="Fouks B."/>
            <person name="Harrison M.C."/>
            <person name="Mikhailova A.A."/>
            <person name="Marchal E."/>
            <person name="English S."/>
            <person name="Carruthers M."/>
            <person name="Jennings E.C."/>
            <person name="Chiamaka E.L."/>
            <person name="Frigard R.A."/>
            <person name="Pippel M."/>
            <person name="Attardo G.M."/>
            <person name="Benoit J.B."/>
            <person name="Bornberg-Bauer E."/>
            <person name="Tobe S.S."/>
        </authorList>
    </citation>
    <scope>NUCLEOTIDE SEQUENCE</scope>
    <source>
        <strain evidence="2">Stay&amp;Tobe</strain>
    </source>
</reference>
<evidence type="ECO:0000256" key="1">
    <source>
        <dbReference type="SAM" id="MobiDB-lite"/>
    </source>
</evidence>
<keyword evidence="3" id="KW-1185">Reference proteome</keyword>
<reference evidence="2" key="2">
    <citation type="submission" date="2023-05" db="EMBL/GenBank/DDBJ databases">
        <authorList>
            <person name="Fouks B."/>
        </authorList>
    </citation>
    <scope>NUCLEOTIDE SEQUENCE</scope>
    <source>
        <strain evidence="2">Stay&amp;Tobe</strain>
        <tissue evidence="2">Testes</tissue>
    </source>
</reference>
<evidence type="ECO:0008006" key="4">
    <source>
        <dbReference type="Google" id="ProtNLM"/>
    </source>
</evidence>